<keyword evidence="2" id="KW-1185">Reference proteome</keyword>
<organism evidence="1 2">
    <name type="scientific">Desulfosporosinus nitroreducens</name>
    <dbReference type="NCBI Taxonomy" id="2018668"/>
    <lineage>
        <taxon>Bacteria</taxon>
        <taxon>Bacillati</taxon>
        <taxon>Bacillota</taxon>
        <taxon>Clostridia</taxon>
        <taxon>Eubacteriales</taxon>
        <taxon>Desulfitobacteriaceae</taxon>
        <taxon>Desulfosporosinus</taxon>
    </lineage>
</organism>
<evidence type="ECO:0000313" key="1">
    <source>
        <dbReference type="EMBL" id="MDO0824049.1"/>
    </source>
</evidence>
<accession>A0ABT8QRT1</accession>
<dbReference type="RefSeq" id="WP_302049091.1">
    <property type="nucleotide sequence ID" value="NZ_JAMJEV010000011.1"/>
</dbReference>
<name>A0ABT8QRT1_9FIRM</name>
<reference evidence="1" key="1">
    <citation type="submission" date="2022-05" db="EMBL/GenBank/DDBJ databases">
        <title>Expanded diversity of anoxic marine methylotrophy in a Black Sea sulfate reducing microorganism.</title>
        <authorList>
            <person name="Fischer P.Q."/>
            <person name="Stams A.J.M."/>
            <person name="Villanueva L."/>
            <person name="Sousa D.Z."/>
        </authorList>
    </citation>
    <scope>NUCLEOTIDE SEQUENCE</scope>
    <source>
        <strain evidence="1">P130</strain>
    </source>
</reference>
<dbReference type="Proteomes" id="UP001176021">
    <property type="component" value="Unassembled WGS sequence"/>
</dbReference>
<evidence type="ECO:0000313" key="2">
    <source>
        <dbReference type="Proteomes" id="UP001176021"/>
    </source>
</evidence>
<comment type="caution">
    <text evidence="1">The sequence shown here is derived from an EMBL/GenBank/DDBJ whole genome shotgun (WGS) entry which is preliminary data.</text>
</comment>
<protein>
    <submittedName>
        <fullName evidence="1">Uncharacterized protein</fullName>
    </submittedName>
</protein>
<proteinExistence type="predicted"/>
<dbReference type="EMBL" id="JAMJEV010000011">
    <property type="protein sequence ID" value="MDO0824049.1"/>
    <property type="molecule type" value="Genomic_DNA"/>
</dbReference>
<sequence length="171" mass="20201">MNRVGIFTQEEIIKKCQKNPRIKDGGSEFLGSRITENECPFKFHELKTPQELFKQIGMNPRFIREVCVFNSLAFINQIPDNGDEWWALKKYPDDSIKFFSNITFENMIVSGWTPKGNMNERIIVDLDTAKSPEELDNIWESYLPEEKNMIERAYEIGEEEMECDPYDEWEI</sequence>
<gene>
    <name evidence="1" type="ORF">M8H41_14500</name>
</gene>